<keyword evidence="8" id="KW-1185">Reference proteome</keyword>
<dbReference type="PANTHER" id="PTHR42683">
    <property type="entry name" value="ALDEHYDE REDUCTASE"/>
    <property type="match status" value="1"/>
</dbReference>
<evidence type="ECO:0000256" key="3">
    <source>
        <dbReference type="ARBA" id="ARBA00022833"/>
    </source>
</evidence>
<organism evidence="7 8">
    <name type="scientific">Knufia fluminis</name>
    <dbReference type="NCBI Taxonomy" id="191047"/>
    <lineage>
        <taxon>Eukaryota</taxon>
        <taxon>Fungi</taxon>
        <taxon>Dikarya</taxon>
        <taxon>Ascomycota</taxon>
        <taxon>Pezizomycotina</taxon>
        <taxon>Eurotiomycetes</taxon>
        <taxon>Chaetothyriomycetidae</taxon>
        <taxon>Chaetothyriales</taxon>
        <taxon>Trichomeriaceae</taxon>
        <taxon>Knufia</taxon>
    </lineage>
</organism>
<dbReference type="Pfam" id="PF00107">
    <property type="entry name" value="ADH_zinc_N"/>
    <property type="match status" value="1"/>
</dbReference>
<dbReference type="InterPro" id="IPR020843">
    <property type="entry name" value="ER"/>
</dbReference>
<keyword evidence="2 5" id="KW-0479">Metal-binding</keyword>
<dbReference type="EMBL" id="JAKLMC020000050">
    <property type="protein sequence ID" value="KAK5948283.1"/>
    <property type="molecule type" value="Genomic_DNA"/>
</dbReference>
<comment type="caution">
    <text evidence="7">The sequence shown here is derived from an EMBL/GenBank/DDBJ whole genome shotgun (WGS) entry which is preliminary data.</text>
</comment>
<keyword evidence="4" id="KW-0560">Oxidoreductase</keyword>
<evidence type="ECO:0000313" key="7">
    <source>
        <dbReference type="EMBL" id="KAK5948283.1"/>
    </source>
</evidence>
<proteinExistence type="inferred from homology"/>
<name>A0AAN8EMX1_9EURO</name>
<dbReference type="InterPro" id="IPR002328">
    <property type="entry name" value="ADH_Zn_CS"/>
</dbReference>
<dbReference type="SUPFAM" id="SSF50129">
    <property type="entry name" value="GroES-like"/>
    <property type="match status" value="1"/>
</dbReference>
<comment type="similarity">
    <text evidence="5">Belongs to the zinc-containing alcohol dehydrogenase family.</text>
</comment>
<dbReference type="InterPro" id="IPR029752">
    <property type="entry name" value="D-isomer_DH_CS1"/>
</dbReference>
<dbReference type="Pfam" id="PF08240">
    <property type="entry name" value="ADH_N"/>
    <property type="match status" value="1"/>
</dbReference>
<keyword evidence="3 5" id="KW-0862">Zinc</keyword>
<dbReference type="PROSITE" id="PS00065">
    <property type="entry name" value="D_2_HYDROXYACID_DH_1"/>
    <property type="match status" value="1"/>
</dbReference>
<dbReference type="Gene3D" id="3.90.180.10">
    <property type="entry name" value="Medium-chain alcohol dehydrogenases, catalytic domain"/>
    <property type="match status" value="1"/>
</dbReference>
<dbReference type="SUPFAM" id="SSF51735">
    <property type="entry name" value="NAD(P)-binding Rossmann-fold domains"/>
    <property type="match status" value="1"/>
</dbReference>
<evidence type="ECO:0000313" key="8">
    <source>
        <dbReference type="Proteomes" id="UP001316803"/>
    </source>
</evidence>
<evidence type="ECO:0000259" key="6">
    <source>
        <dbReference type="SMART" id="SM00829"/>
    </source>
</evidence>
<dbReference type="PROSITE" id="PS00059">
    <property type="entry name" value="ADH_ZINC"/>
    <property type="match status" value="1"/>
</dbReference>
<dbReference type="GO" id="GO:0016616">
    <property type="term" value="F:oxidoreductase activity, acting on the CH-OH group of donors, NAD or NADP as acceptor"/>
    <property type="evidence" value="ECO:0007669"/>
    <property type="project" value="InterPro"/>
</dbReference>
<evidence type="ECO:0000256" key="5">
    <source>
        <dbReference type="RuleBase" id="RU361277"/>
    </source>
</evidence>
<dbReference type="AlphaFoldDB" id="A0AAN8EMX1"/>
<reference evidence="7 8" key="1">
    <citation type="submission" date="2022-12" db="EMBL/GenBank/DDBJ databases">
        <title>Genomic features and morphological characterization of a novel Knufia sp. strain isolated from spacecraft assembly facility.</title>
        <authorList>
            <person name="Teixeira M."/>
            <person name="Chander A.M."/>
            <person name="Stajich J.E."/>
            <person name="Venkateswaran K."/>
        </authorList>
    </citation>
    <scope>NUCLEOTIDE SEQUENCE [LARGE SCALE GENOMIC DNA]</scope>
    <source>
        <strain evidence="7 8">FJI-L2-BK-P2</strain>
    </source>
</reference>
<dbReference type="GO" id="GO:0008270">
    <property type="term" value="F:zinc ion binding"/>
    <property type="evidence" value="ECO:0007669"/>
    <property type="project" value="InterPro"/>
</dbReference>
<dbReference type="InterPro" id="IPR011032">
    <property type="entry name" value="GroES-like_sf"/>
</dbReference>
<dbReference type="InterPro" id="IPR047109">
    <property type="entry name" value="CAD-like"/>
</dbReference>
<dbReference type="FunFam" id="3.40.50.720:FF:000022">
    <property type="entry name" value="Cinnamyl alcohol dehydrogenase"/>
    <property type="match status" value="1"/>
</dbReference>
<dbReference type="InterPro" id="IPR036291">
    <property type="entry name" value="NAD(P)-bd_dom_sf"/>
</dbReference>
<comment type="cofactor">
    <cofactor evidence="1 5">
        <name>Zn(2+)</name>
        <dbReference type="ChEBI" id="CHEBI:29105"/>
    </cofactor>
</comment>
<dbReference type="SMART" id="SM00829">
    <property type="entry name" value="PKS_ER"/>
    <property type="match status" value="1"/>
</dbReference>
<sequence length="333" mass="36176">MPSFTVYKGSEKGQVVETKTEKPELKANEVLLKVTHSGLCGTDVHYKSTDMGLGHEGVGVVEAVGPEVTLFKKGERAGWGYNHDCCGHCKQCMSGNDVFCPERKMYGYADLDQGSMGSHAVWKESFLFKIPESMASEHAAPLQCGGITTYTALQLYPVKAGDRVGIIGVGGLGHLAIQFASKMGCEVVVFSGSDSKKEEAMKLGAKEFYATKGLKELKLEGDRGIDRLLVTASVQVDWSMYQSIMNPMGVIYPLSVSEGDLQMPYMPLVVQGLRVQGSVVGSRQIHREMLEFAAAQGVKPIIQTFPMSKQGIDQAFEALEGGKMRYRGVLVAQ</sequence>
<evidence type="ECO:0000256" key="2">
    <source>
        <dbReference type="ARBA" id="ARBA00022723"/>
    </source>
</evidence>
<dbReference type="CDD" id="cd05283">
    <property type="entry name" value="CAD1"/>
    <property type="match status" value="1"/>
</dbReference>
<dbReference type="InterPro" id="IPR013154">
    <property type="entry name" value="ADH-like_N"/>
</dbReference>
<gene>
    <name evidence="7" type="ORF">OHC33_010717</name>
</gene>
<dbReference type="InterPro" id="IPR013149">
    <property type="entry name" value="ADH-like_C"/>
</dbReference>
<feature type="domain" description="Enoyl reductase (ER)" evidence="6">
    <location>
        <begin position="9"/>
        <end position="330"/>
    </location>
</feature>
<evidence type="ECO:0000256" key="4">
    <source>
        <dbReference type="ARBA" id="ARBA00023002"/>
    </source>
</evidence>
<accession>A0AAN8EMX1</accession>
<protein>
    <recommendedName>
        <fullName evidence="6">Enoyl reductase (ER) domain-containing protein</fullName>
    </recommendedName>
</protein>
<evidence type="ECO:0000256" key="1">
    <source>
        <dbReference type="ARBA" id="ARBA00001947"/>
    </source>
</evidence>
<dbReference type="Gene3D" id="3.40.50.720">
    <property type="entry name" value="NAD(P)-binding Rossmann-like Domain"/>
    <property type="match status" value="1"/>
</dbReference>
<dbReference type="Proteomes" id="UP001316803">
    <property type="component" value="Unassembled WGS sequence"/>
</dbReference>